<comment type="caution">
    <text evidence="17">The sequence shown here is derived from an EMBL/GenBank/DDBJ whole genome shotgun (WGS) entry which is preliminary data.</text>
</comment>
<dbReference type="Proteomes" id="UP000050421">
    <property type="component" value="Unassembled WGS sequence"/>
</dbReference>
<evidence type="ECO:0000256" key="6">
    <source>
        <dbReference type="ARBA" id="ARBA00007731"/>
    </source>
</evidence>
<dbReference type="InterPro" id="IPR038019">
    <property type="entry name" value="PRib_AMP_CycHydrolase_sf"/>
</dbReference>
<dbReference type="UniPathway" id="UPA00031">
    <property type="reaction ID" value="UER00007"/>
</dbReference>
<keyword evidence="8 15" id="KW-0963">Cytoplasm</keyword>
<dbReference type="CDD" id="cd11534">
    <property type="entry name" value="NTP-PPase_HisIE_like"/>
    <property type="match status" value="1"/>
</dbReference>
<dbReference type="InterPro" id="IPR002496">
    <property type="entry name" value="PRib_AMP_CycHydrolase_dom"/>
</dbReference>
<accession>A0A0P8AU92</accession>
<dbReference type="AlphaFoldDB" id="A0A0P8AU92"/>
<dbReference type="GO" id="GO:0005524">
    <property type="term" value="F:ATP binding"/>
    <property type="evidence" value="ECO:0007669"/>
    <property type="project" value="UniProtKB-KW"/>
</dbReference>
<dbReference type="eggNOG" id="COG0140">
    <property type="taxonomic scope" value="Bacteria"/>
</dbReference>
<comment type="subcellular location">
    <subcellularLocation>
        <location evidence="3 15">Cytoplasm</location>
    </subcellularLocation>
</comment>
<dbReference type="STRING" id="1305737.GCA_000526355_00199"/>
<comment type="pathway">
    <text evidence="4 15">Amino-acid biosynthesis; L-histidine biosynthesis; L-histidine from 5-phospho-alpha-D-ribose 1-diphosphate: step 3/9.</text>
</comment>
<evidence type="ECO:0000256" key="7">
    <source>
        <dbReference type="ARBA" id="ARBA00008299"/>
    </source>
</evidence>
<evidence type="ECO:0000256" key="10">
    <source>
        <dbReference type="ARBA" id="ARBA00022741"/>
    </source>
</evidence>
<evidence type="ECO:0000313" key="17">
    <source>
        <dbReference type="EMBL" id="KPQ19721.1"/>
    </source>
</evidence>
<evidence type="ECO:0000256" key="15">
    <source>
        <dbReference type="HAMAP-Rule" id="MF_01019"/>
    </source>
</evidence>
<organism evidence="17 18">
    <name type="scientific">Algoriphagus marincola HL-49</name>
    <dbReference type="NCBI Taxonomy" id="1305737"/>
    <lineage>
        <taxon>Bacteria</taxon>
        <taxon>Pseudomonadati</taxon>
        <taxon>Bacteroidota</taxon>
        <taxon>Cytophagia</taxon>
        <taxon>Cytophagales</taxon>
        <taxon>Cyclobacteriaceae</taxon>
        <taxon>Algoriphagus</taxon>
    </lineage>
</organism>
<feature type="region of interest" description="Phosphoribosyl-AMP cyclohydrolase" evidence="15">
    <location>
        <begin position="1"/>
        <end position="108"/>
    </location>
</feature>
<evidence type="ECO:0000256" key="14">
    <source>
        <dbReference type="ARBA" id="ARBA00023268"/>
    </source>
</evidence>
<dbReference type="Pfam" id="PF01502">
    <property type="entry name" value="PRA-CH"/>
    <property type="match status" value="1"/>
</dbReference>
<keyword evidence="11 15" id="KW-0378">Hydrolase</keyword>
<dbReference type="SUPFAM" id="SSF101386">
    <property type="entry name" value="all-alpha NTP pyrophosphatases"/>
    <property type="match status" value="1"/>
</dbReference>
<evidence type="ECO:0000256" key="1">
    <source>
        <dbReference type="ARBA" id="ARBA00000024"/>
    </source>
</evidence>
<evidence type="ECO:0000256" key="4">
    <source>
        <dbReference type="ARBA" id="ARBA00005169"/>
    </source>
</evidence>
<dbReference type="PANTHER" id="PTHR42945">
    <property type="entry name" value="HISTIDINE BIOSYNTHESIS BIFUNCTIONAL PROTEIN"/>
    <property type="match status" value="1"/>
</dbReference>
<keyword evidence="10 15" id="KW-0547">Nucleotide-binding</keyword>
<dbReference type="PANTHER" id="PTHR42945:SF9">
    <property type="entry name" value="HISTIDINE BIOSYNTHESIS BIFUNCTIONAL PROTEIN HISIE"/>
    <property type="match status" value="1"/>
</dbReference>
<comment type="pathway">
    <text evidence="5 15">Amino-acid biosynthesis; L-histidine biosynthesis; L-histidine from 5-phospho-alpha-D-ribose 1-diphosphate: step 2/9.</text>
</comment>
<reference evidence="17 18" key="1">
    <citation type="submission" date="2015-09" db="EMBL/GenBank/DDBJ databases">
        <title>Identification and resolution of microdiversity through metagenomic sequencing of parallel consortia.</title>
        <authorList>
            <person name="Nelson W.C."/>
            <person name="Romine M.F."/>
            <person name="Lindemann S.R."/>
        </authorList>
    </citation>
    <scope>NUCLEOTIDE SEQUENCE [LARGE SCALE GENOMIC DNA]</scope>
    <source>
        <strain evidence="17">HL-49</strain>
    </source>
</reference>
<dbReference type="InterPro" id="IPR023019">
    <property type="entry name" value="His_synth_HisIE"/>
</dbReference>
<dbReference type="GO" id="GO:0004636">
    <property type="term" value="F:phosphoribosyl-ATP diphosphatase activity"/>
    <property type="evidence" value="ECO:0007669"/>
    <property type="project" value="UniProtKB-UniRule"/>
</dbReference>
<evidence type="ECO:0000256" key="11">
    <source>
        <dbReference type="ARBA" id="ARBA00022801"/>
    </source>
</evidence>
<feature type="region of interest" description="Phosphoribosyl-ATP pyrophosphohydrolase" evidence="15">
    <location>
        <begin position="109"/>
        <end position="198"/>
    </location>
</feature>
<dbReference type="OrthoDB" id="9795769at2"/>
<dbReference type="NCBIfam" id="NF002747">
    <property type="entry name" value="PRK02759.1"/>
    <property type="match status" value="1"/>
</dbReference>
<dbReference type="eggNOG" id="COG0139">
    <property type="taxonomic scope" value="Bacteria"/>
</dbReference>
<evidence type="ECO:0000259" key="16">
    <source>
        <dbReference type="Pfam" id="PF01502"/>
    </source>
</evidence>
<dbReference type="Gene3D" id="1.10.287.1080">
    <property type="entry name" value="MazG-like"/>
    <property type="match status" value="1"/>
</dbReference>
<comment type="similarity">
    <text evidence="7 15">In the N-terminal section; belongs to the PRA-CH family.</text>
</comment>
<dbReference type="FunFam" id="3.10.20.810:FF:000001">
    <property type="entry name" value="Histidine biosynthesis bifunctional protein HisIE"/>
    <property type="match status" value="1"/>
</dbReference>
<dbReference type="NCBIfam" id="NF000768">
    <property type="entry name" value="PRK00051.1"/>
    <property type="match status" value="1"/>
</dbReference>
<dbReference type="InterPro" id="IPR021130">
    <property type="entry name" value="PRib-ATP_PPHydrolase-like"/>
</dbReference>
<evidence type="ECO:0000256" key="8">
    <source>
        <dbReference type="ARBA" id="ARBA00022490"/>
    </source>
</evidence>
<evidence type="ECO:0000256" key="2">
    <source>
        <dbReference type="ARBA" id="ARBA00001460"/>
    </source>
</evidence>
<dbReference type="GO" id="GO:0000105">
    <property type="term" value="P:L-histidine biosynthetic process"/>
    <property type="evidence" value="ECO:0007669"/>
    <property type="project" value="UniProtKB-UniRule"/>
</dbReference>
<dbReference type="HAMAP" id="MF_01020">
    <property type="entry name" value="HisE"/>
    <property type="match status" value="1"/>
</dbReference>
<dbReference type="EMBL" id="LJXT01000006">
    <property type="protein sequence ID" value="KPQ19721.1"/>
    <property type="molecule type" value="Genomic_DNA"/>
</dbReference>
<comment type="similarity">
    <text evidence="6 15">In the C-terminal section; belongs to the PRA-PH family.</text>
</comment>
<dbReference type="SUPFAM" id="SSF141734">
    <property type="entry name" value="HisI-like"/>
    <property type="match status" value="1"/>
</dbReference>
<dbReference type="InterPro" id="IPR008179">
    <property type="entry name" value="HisE"/>
</dbReference>
<keyword evidence="14 15" id="KW-0511">Multifunctional enzyme</keyword>
<sequence length="198" mass="22044">MNIDFNKMNGLIPAIVQDAVSGKVLMQGYMNEEALEKTKESGMVTFFSRSKNRLWTKGETSGNFMELVSIAGDCDGDSILVKANPRGPVCHTGSDTCWDEENSSKTGFIDQLRAIIKDRKNNPSDKSYTTSLFAKGINKVAQKVGEEAVEIVIEAKDDNKELFLGEAADLLFHYLVLLEAKGYELDEVMEVLIDRHKK</sequence>
<dbReference type="NCBIfam" id="TIGR03188">
    <property type="entry name" value="histidine_hisI"/>
    <property type="match status" value="1"/>
</dbReference>
<comment type="catalytic activity">
    <reaction evidence="1 15">
        <text>1-(5-phospho-beta-D-ribosyl)-5'-AMP + H2O = 1-(5-phospho-beta-D-ribosyl)-5-[(5-phospho-beta-D-ribosylamino)methylideneamino]imidazole-4-carboxamide</text>
        <dbReference type="Rhea" id="RHEA:20049"/>
        <dbReference type="ChEBI" id="CHEBI:15377"/>
        <dbReference type="ChEBI" id="CHEBI:58435"/>
        <dbReference type="ChEBI" id="CHEBI:59457"/>
        <dbReference type="EC" id="3.5.4.19"/>
    </reaction>
</comment>
<name>A0A0P8AU92_9BACT</name>
<evidence type="ECO:0000256" key="9">
    <source>
        <dbReference type="ARBA" id="ARBA00022605"/>
    </source>
</evidence>
<evidence type="ECO:0000256" key="13">
    <source>
        <dbReference type="ARBA" id="ARBA00023102"/>
    </source>
</evidence>
<keyword evidence="9 15" id="KW-0028">Amino-acid biosynthesis</keyword>
<feature type="domain" description="Phosphoribosyl-AMP cyclohydrolase" evidence="16">
    <location>
        <begin position="26"/>
        <end position="98"/>
    </location>
</feature>
<dbReference type="EC" id="3.6.1.31" evidence="15"/>
<keyword evidence="12 15" id="KW-0067">ATP-binding</keyword>
<dbReference type="Pfam" id="PF01503">
    <property type="entry name" value="PRA-PH"/>
    <property type="match status" value="1"/>
</dbReference>
<dbReference type="HAMAP" id="MF_01019">
    <property type="entry name" value="HisIE"/>
    <property type="match status" value="1"/>
</dbReference>
<dbReference type="GO" id="GO:0005737">
    <property type="term" value="C:cytoplasm"/>
    <property type="evidence" value="ECO:0007669"/>
    <property type="project" value="UniProtKB-SubCell"/>
</dbReference>
<dbReference type="EC" id="3.5.4.19" evidence="15"/>
<evidence type="ECO:0000256" key="3">
    <source>
        <dbReference type="ARBA" id="ARBA00004496"/>
    </source>
</evidence>
<protein>
    <recommendedName>
        <fullName evidence="15">Histidine biosynthesis bifunctional protein HisIE</fullName>
    </recommendedName>
    <domain>
        <recommendedName>
            <fullName evidence="15">Phosphoribosyl-AMP cyclohydrolase</fullName>
            <shortName evidence="15">PRA-CH</shortName>
            <ecNumber evidence="15">3.5.4.19</ecNumber>
        </recommendedName>
    </domain>
    <domain>
        <recommendedName>
            <fullName evidence="15">Phosphoribosyl-ATP pyrophosphatase</fullName>
            <shortName evidence="15">PRA-PH</shortName>
            <ecNumber evidence="15">3.6.1.31</ecNumber>
        </recommendedName>
    </domain>
</protein>
<dbReference type="FunFam" id="1.10.287.1080:FF:000002">
    <property type="entry name" value="Histidine biosynthesis bifunctional protein HisIE"/>
    <property type="match status" value="1"/>
</dbReference>
<proteinExistence type="inferred from homology"/>
<gene>
    <name evidence="15 17" type="primary">hisIE</name>
    <name evidence="15" type="synonym">hisI</name>
    <name evidence="17" type="ORF">HLUCCX10_01690</name>
</gene>
<evidence type="ECO:0000313" key="18">
    <source>
        <dbReference type="Proteomes" id="UP000050421"/>
    </source>
</evidence>
<evidence type="ECO:0000256" key="5">
    <source>
        <dbReference type="ARBA" id="ARBA00005204"/>
    </source>
</evidence>
<dbReference type="PATRIC" id="fig|1305737.6.peg.993"/>
<evidence type="ECO:0000256" key="12">
    <source>
        <dbReference type="ARBA" id="ARBA00022840"/>
    </source>
</evidence>
<dbReference type="Gene3D" id="3.10.20.810">
    <property type="entry name" value="Phosphoribosyl-AMP cyclohydrolase"/>
    <property type="match status" value="1"/>
</dbReference>
<keyword evidence="13 15" id="KW-0368">Histidine biosynthesis</keyword>
<dbReference type="GO" id="GO:0004635">
    <property type="term" value="F:phosphoribosyl-AMP cyclohydrolase activity"/>
    <property type="evidence" value="ECO:0007669"/>
    <property type="project" value="UniProtKB-UniRule"/>
</dbReference>
<comment type="catalytic activity">
    <reaction evidence="2 15">
        <text>1-(5-phospho-beta-D-ribosyl)-ATP + H2O = 1-(5-phospho-beta-D-ribosyl)-5'-AMP + diphosphate + H(+)</text>
        <dbReference type="Rhea" id="RHEA:22828"/>
        <dbReference type="ChEBI" id="CHEBI:15377"/>
        <dbReference type="ChEBI" id="CHEBI:15378"/>
        <dbReference type="ChEBI" id="CHEBI:33019"/>
        <dbReference type="ChEBI" id="CHEBI:59457"/>
        <dbReference type="ChEBI" id="CHEBI:73183"/>
        <dbReference type="EC" id="3.6.1.31"/>
    </reaction>
</comment>